<name>A0AAE2ZUT1_9HYPH</name>
<dbReference type="Gene3D" id="3.40.50.300">
    <property type="entry name" value="P-loop containing nucleotide triphosphate hydrolases"/>
    <property type="match status" value="1"/>
</dbReference>
<dbReference type="Pfam" id="PF13671">
    <property type="entry name" value="AAA_33"/>
    <property type="match status" value="1"/>
</dbReference>
<dbReference type="AlphaFoldDB" id="A0AAE2ZUT1"/>
<reference evidence="1" key="1">
    <citation type="submission" date="2021-08" db="EMBL/GenBank/DDBJ databases">
        <title>Hoeflea bacterium WL0058 sp. nov., isolated from the sediment.</title>
        <authorList>
            <person name="Wang L."/>
            <person name="Zhang D."/>
        </authorList>
    </citation>
    <scope>NUCLEOTIDE SEQUENCE</scope>
    <source>
        <strain evidence="1">WL0058</strain>
    </source>
</reference>
<dbReference type="PANTHER" id="PTHR37807">
    <property type="entry name" value="OS07G0160300 PROTEIN"/>
    <property type="match status" value="1"/>
</dbReference>
<dbReference type="Proteomes" id="UP001196509">
    <property type="component" value="Unassembled WGS sequence"/>
</dbReference>
<comment type="caution">
    <text evidence="1">The sequence shown here is derived from an EMBL/GenBank/DDBJ whole genome shotgun (WGS) entry which is preliminary data.</text>
</comment>
<protein>
    <submittedName>
        <fullName evidence="1">AAA family ATPase</fullName>
    </submittedName>
</protein>
<evidence type="ECO:0000313" key="2">
    <source>
        <dbReference type="Proteomes" id="UP001196509"/>
    </source>
</evidence>
<organism evidence="1 2">
    <name type="scientific">Flavimaribacter sediminis</name>
    <dbReference type="NCBI Taxonomy" id="2865987"/>
    <lineage>
        <taxon>Bacteria</taxon>
        <taxon>Pseudomonadati</taxon>
        <taxon>Pseudomonadota</taxon>
        <taxon>Alphaproteobacteria</taxon>
        <taxon>Hyphomicrobiales</taxon>
        <taxon>Rhizobiaceae</taxon>
        <taxon>Flavimaribacter</taxon>
    </lineage>
</organism>
<gene>
    <name evidence="1" type="ORF">K1W69_22770</name>
</gene>
<proteinExistence type="predicted"/>
<dbReference type="SUPFAM" id="SSF52540">
    <property type="entry name" value="P-loop containing nucleoside triphosphate hydrolases"/>
    <property type="match status" value="1"/>
</dbReference>
<dbReference type="RefSeq" id="WP_220230758.1">
    <property type="nucleotide sequence ID" value="NZ_JAICBX010000005.1"/>
</dbReference>
<keyword evidence="2" id="KW-1185">Reference proteome</keyword>
<sequence>MLKLISFSGLPGVGKSTIAKALARDISAVYIRVDSIEAALKVSALGVPDAEDAGYLAAANIAKDNLALGQNVVADTVNPVSETRALWAQVAADCSAMLVNVEIVCSDENEHRRRVETRKSEIRGLVYPNWSEIEQRLYQKWAQDRLILDSGSRRVNESVSRIIDYMNAMD</sequence>
<dbReference type="PANTHER" id="PTHR37807:SF3">
    <property type="entry name" value="OS07G0160300 PROTEIN"/>
    <property type="match status" value="1"/>
</dbReference>
<dbReference type="EMBL" id="JAICBX010000005">
    <property type="protein sequence ID" value="MBW8640037.1"/>
    <property type="molecule type" value="Genomic_DNA"/>
</dbReference>
<accession>A0AAE2ZUT1</accession>
<dbReference type="InterPro" id="IPR027417">
    <property type="entry name" value="P-loop_NTPase"/>
</dbReference>
<evidence type="ECO:0000313" key="1">
    <source>
        <dbReference type="EMBL" id="MBW8640037.1"/>
    </source>
</evidence>